<dbReference type="OrthoDB" id="7847955at2"/>
<dbReference type="InterPro" id="IPR056736">
    <property type="entry name" value="SUS_EPBD"/>
</dbReference>
<evidence type="ECO:0000256" key="3">
    <source>
        <dbReference type="ARBA" id="ARBA00020955"/>
    </source>
</evidence>
<dbReference type="GO" id="GO:0016157">
    <property type="term" value="F:sucrose synthase activity"/>
    <property type="evidence" value="ECO:0007669"/>
    <property type="project" value="UniProtKB-UniRule"/>
</dbReference>
<dbReference type="STRING" id="1121409.SAMN02745124_04055"/>
<sequence>MHVQFESYAKRYPETLYELFDHYRATGKNLLLGSELWDGYQAFAAGRQTQTEDSPLADAIRKSQEASLSDTDFYVIIRPGVARWIYYHYSFDSKTLSTVSAAEFLAFKESLISESPSDRILEIDFAPFERDFPKMNQTRSIGNGVEFLNRHFSSRLTRDLARGEELLLSFLSVHGYDSQPFMINSTISTVKELRRALVKGMDYLESQSADQQWSDFENTLRLMGFEPGWGRSRDGIIKTMSLLADLLEAPDHQVLETFLARIPMIFNIAILSPHGYFGQAGVLGLPDTGGQVVYILDQVKALEKEMKKRLFNQGLEIQPRILIITRLIPEANDTTCNQPEEPVEGTEGVTIIRVPFRRKDGSVINHWISRFEVWPYLEHFSIEAEQAIVERLGRQPDLVIGNYSDGNLAAYLIAQSLGVTQCTIAHALEKTKYLYSALYWKDMEQQYHFSCQFTADLIAMNSSDFIISSTYQEIAGSDDVVGQYESYGSFTMPDLQRVIQGVDVFDPKFNIVSPGADADIYFPFTDQARRFVDRHDQIRTLLFGEAGENYRGTMQDPNKPIIFSMARLDHIKNLTGLARWFGEHETLRKQANLLIVGGSIFEEHSGDNEERQQIRLMHELFEGLELDGHARWLGTRLDKETSGELYRFIADKKGVFVQPAFFEAFGLTVIEAMSCGLPTFATRYGGPLEIIKNGVSGFHIDPNHGDRVAAGLSSFLQRCSSDPDYWQQLSDGAIARVEERYTWRRYAKRLLSLTCIYGFWKFSTKLERQETRRYMEMLYQLQFKHRAATIEQY</sequence>
<protein>
    <recommendedName>
        <fullName evidence="3 7">Sucrose synthase</fullName>
        <ecNumber evidence="2 7">2.4.1.13</ecNumber>
    </recommendedName>
</protein>
<dbReference type="Gene3D" id="3.10.450.330">
    <property type="match status" value="1"/>
</dbReference>
<feature type="domain" description="Sucrose synthase N-terminal" evidence="10">
    <location>
        <begin position="5"/>
        <end position="109"/>
    </location>
</feature>
<dbReference type="AlphaFoldDB" id="A0A1M5YHZ0"/>
<dbReference type="EMBL" id="FQXS01000038">
    <property type="protein sequence ID" value="SHI11651.1"/>
    <property type="molecule type" value="Genomic_DNA"/>
</dbReference>
<evidence type="ECO:0000313" key="12">
    <source>
        <dbReference type="EMBL" id="SHI11651.1"/>
    </source>
</evidence>
<keyword evidence="13" id="KW-1185">Reference proteome</keyword>
<feature type="domain" description="Glycosyl transferase family 1" evidence="8">
    <location>
        <begin position="556"/>
        <end position="717"/>
    </location>
</feature>
<dbReference type="Gene3D" id="3.40.50.2000">
    <property type="entry name" value="Glycogen Phosphorylase B"/>
    <property type="match status" value="2"/>
</dbReference>
<proteinExistence type="inferred from homology"/>
<reference evidence="12 13" key="1">
    <citation type="submission" date="2016-11" db="EMBL/GenBank/DDBJ databases">
        <authorList>
            <person name="Jaros S."/>
            <person name="Januszkiewicz K."/>
            <person name="Wedrychowicz H."/>
        </authorList>
    </citation>
    <scope>NUCLEOTIDE SEQUENCE [LARGE SCALE GENOMIC DNA]</scope>
    <source>
        <strain evidence="12 13">DSM 9705</strain>
    </source>
</reference>
<evidence type="ECO:0000256" key="1">
    <source>
        <dbReference type="ARBA" id="ARBA00006530"/>
    </source>
</evidence>
<evidence type="ECO:0000256" key="6">
    <source>
        <dbReference type="ARBA" id="ARBA00049030"/>
    </source>
</evidence>
<name>A0A1M5YHZ0_9BACT</name>
<evidence type="ECO:0000259" key="10">
    <source>
        <dbReference type="Pfam" id="PF24861"/>
    </source>
</evidence>
<feature type="domain" description="Sucrose synthase first GT-B" evidence="9">
    <location>
        <begin position="254"/>
        <end position="543"/>
    </location>
</feature>
<evidence type="ECO:0000259" key="11">
    <source>
        <dbReference type="Pfam" id="PF24862"/>
    </source>
</evidence>
<organism evidence="12 13">
    <name type="scientific">Desulfofustis glycolicus DSM 9705</name>
    <dbReference type="NCBI Taxonomy" id="1121409"/>
    <lineage>
        <taxon>Bacteria</taxon>
        <taxon>Pseudomonadati</taxon>
        <taxon>Thermodesulfobacteriota</taxon>
        <taxon>Desulfobulbia</taxon>
        <taxon>Desulfobulbales</taxon>
        <taxon>Desulfocapsaceae</taxon>
        <taxon>Desulfofustis</taxon>
    </lineage>
</organism>
<accession>A0A1M5YHZ0</accession>
<dbReference type="RefSeq" id="WP_073379007.1">
    <property type="nucleotide sequence ID" value="NZ_FQXS01000038.1"/>
</dbReference>
<comment type="similarity">
    <text evidence="1">Belongs to the glycosyltransferase 1 family.</text>
</comment>
<dbReference type="Gene3D" id="1.20.120.1230">
    <property type="match status" value="1"/>
</dbReference>
<dbReference type="InterPro" id="IPR056735">
    <property type="entry name" value="SUS_N"/>
</dbReference>
<evidence type="ECO:0000256" key="4">
    <source>
        <dbReference type="ARBA" id="ARBA00022676"/>
    </source>
</evidence>
<dbReference type="NCBIfam" id="TIGR02470">
    <property type="entry name" value="sucr_synth"/>
    <property type="match status" value="1"/>
</dbReference>
<dbReference type="EC" id="2.4.1.13" evidence="2 7"/>
<dbReference type="Pfam" id="PF24862">
    <property type="entry name" value="SUS_EPBD"/>
    <property type="match status" value="1"/>
</dbReference>
<gene>
    <name evidence="12" type="ORF">SAMN02745124_04055</name>
</gene>
<dbReference type="Pfam" id="PF00534">
    <property type="entry name" value="Glycos_transf_1"/>
    <property type="match status" value="1"/>
</dbReference>
<feature type="domain" description="Sucrose synthase EPBD" evidence="11">
    <location>
        <begin position="143"/>
        <end position="231"/>
    </location>
</feature>
<dbReference type="InterPro" id="IPR001296">
    <property type="entry name" value="Glyco_trans_1"/>
</dbReference>
<dbReference type="GO" id="GO:0005985">
    <property type="term" value="P:sucrose metabolic process"/>
    <property type="evidence" value="ECO:0007669"/>
    <property type="project" value="UniProtKB-UniRule"/>
</dbReference>
<evidence type="ECO:0000259" key="8">
    <source>
        <dbReference type="Pfam" id="PF00534"/>
    </source>
</evidence>
<dbReference type="Proteomes" id="UP000184139">
    <property type="component" value="Unassembled WGS sequence"/>
</dbReference>
<keyword evidence="4" id="KW-0328">Glycosyltransferase</keyword>
<evidence type="ECO:0000256" key="5">
    <source>
        <dbReference type="ARBA" id="ARBA00022679"/>
    </source>
</evidence>
<keyword evidence="5" id="KW-0808">Transferase</keyword>
<evidence type="ECO:0000313" key="13">
    <source>
        <dbReference type="Proteomes" id="UP000184139"/>
    </source>
</evidence>
<evidence type="ECO:0000259" key="9">
    <source>
        <dbReference type="Pfam" id="PF00862"/>
    </source>
</evidence>
<dbReference type="PANTHER" id="PTHR45839:SF7">
    <property type="entry name" value="SUCROSE SYNTHASE 1"/>
    <property type="match status" value="1"/>
</dbReference>
<dbReference type="InterPro" id="IPR012820">
    <property type="entry name" value="Sucrose_synthase_pln/cyn"/>
</dbReference>
<dbReference type="InterPro" id="IPR000368">
    <property type="entry name" value="Sucrose_synth_GT-B1"/>
</dbReference>
<evidence type="ECO:0000256" key="7">
    <source>
        <dbReference type="NCBIfam" id="TIGR02470"/>
    </source>
</evidence>
<dbReference type="Pfam" id="PF00862">
    <property type="entry name" value="GT-B_Sucrose_synth"/>
    <property type="match status" value="1"/>
</dbReference>
<comment type="catalytic activity">
    <reaction evidence="6">
        <text>an NDP-alpha-D-glucose + D-fructose = a ribonucleoside 5'-diphosphate + sucrose + H(+)</text>
        <dbReference type="Rhea" id="RHEA:16241"/>
        <dbReference type="ChEBI" id="CHEBI:15378"/>
        <dbReference type="ChEBI" id="CHEBI:17992"/>
        <dbReference type="ChEBI" id="CHEBI:37721"/>
        <dbReference type="ChEBI" id="CHEBI:57930"/>
        <dbReference type="ChEBI" id="CHEBI:76533"/>
        <dbReference type="EC" id="2.4.1.13"/>
    </reaction>
</comment>
<dbReference type="PANTHER" id="PTHR45839">
    <property type="match status" value="1"/>
</dbReference>
<dbReference type="SUPFAM" id="SSF53756">
    <property type="entry name" value="UDP-Glycosyltransferase/glycogen phosphorylase"/>
    <property type="match status" value="1"/>
</dbReference>
<dbReference type="Pfam" id="PF24861">
    <property type="entry name" value="SUS_N"/>
    <property type="match status" value="1"/>
</dbReference>
<evidence type="ECO:0000256" key="2">
    <source>
        <dbReference type="ARBA" id="ARBA00012540"/>
    </source>
</evidence>